<dbReference type="GO" id="GO:0016071">
    <property type="term" value="P:mRNA metabolic process"/>
    <property type="evidence" value="ECO:0007669"/>
    <property type="project" value="UniProtKB-ARBA"/>
</dbReference>
<dbReference type="Proteomes" id="UP001604277">
    <property type="component" value="Unassembled WGS sequence"/>
</dbReference>
<name>A0ABD1WEX8_9LAMI</name>
<protein>
    <submittedName>
        <fullName evidence="1">Uncharacterized protein</fullName>
    </submittedName>
</protein>
<reference evidence="2" key="1">
    <citation type="submission" date="2024-07" db="EMBL/GenBank/DDBJ databases">
        <title>Two chromosome-level genome assemblies of Korean endemic species Abeliophyllum distichum and Forsythia ovata (Oleaceae).</title>
        <authorList>
            <person name="Jang H."/>
        </authorList>
    </citation>
    <scope>NUCLEOTIDE SEQUENCE [LARGE SCALE GENOMIC DNA]</scope>
</reference>
<keyword evidence="2" id="KW-1185">Reference proteome</keyword>
<dbReference type="PANTHER" id="PTHR33670:SF1">
    <property type="entry name" value="OS09G0416300 PROTEIN"/>
    <property type="match status" value="1"/>
</dbReference>
<comment type="caution">
    <text evidence="1">The sequence shown here is derived from an EMBL/GenBank/DDBJ whole genome shotgun (WGS) entry which is preliminary data.</text>
</comment>
<accession>A0ABD1WEX8</accession>
<proteinExistence type="predicted"/>
<evidence type="ECO:0000313" key="1">
    <source>
        <dbReference type="EMBL" id="KAL2548232.1"/>
    </source>
</evidence>
<organism evidence="1 2">
    <name type="scientific">Forsythia ovata</name>
    <dbReference type="NCBI Taxonomy" id="205694"/>
    <lineage>
        <taxon>Eukaryota</taxon>
        <taxon>Viridiplantae</taxon>
        <taxon>Streptophyta</taxon>
        <taxon>Embryophyta</taxon>
        <taxon>Tracheophyta</taxon>
        <taxon>Spermatophyta</taxon>
        <taxon>Magnoliopsida</taxon>
        <taxon>eudicotyledons</taxon>
        <taxon>Gunneridae</taxon>
        <taxon>Pentapetalae</taxon>
        <taxon>asterids</taxon>
        <taxon>lamiids</taxon>
        <taxon>Lamiales</taxon>
        <taxon>Oleaceae</taxon>
        <taxon>Forsythieae</taxon>
        <taxon>Forsythia</taxon>
    </lineage>
</organism>
<gene>
    <name evidence="1" type="ORF">Fot_09762</name>
</gene>
<dbReference type="InterPro" id="IPR028322">
    <property type="entry name" value="PNRC-like_rgn"/>
</dbReference>
<dbReference type="PANTHER" id="PTHR33670">
    <property type="entry name" value="SPLICING FACTOR, PROLINE- AND GLUTAMINE-RICH-LIKE"/>
    <property type="match status" value="1"/>
</dbReference>
<sequence>MVMEVLRPRYCLVERFRVSSRGFSFSEEFFGVRKFDYEYKATRRRLQKGGCSTGEVRAKDKFNGHGIYKKSWSTEDLKSRHAEAVAGRGAGSIATGLVMSKVTILRRGKSVDSLTKMKNKAKSQQKEAHVDDLAICGRKSPTMIPKQNCLAPPEAADMCAGLAFSMSPSPRALPLPSFFNNNNK</sequence>
<dbReference type="AlphaFoldDB" id="A0ABD1WEX8"/>
<dbReference type="Pfam" id="PF15365">
    <property type="entry name" value="PNRC"/>
    <property type="match status" value="1"/>
</dbReference>
<dbReference type="EMBL" id="JBFOLJ010000003">
    <property type="protein sequence ID" value="KAL2548232.1"/>
    <property type="molecule type" value="Genomic_DNA"/>
</dbReference>
<evidence type="ECO:0000313" key="2">
    <source>
        <dbReference type="Proteomes" id="UP001604277"/>
    </source>
</evidence>